<dbReference type="Pfam" id="PF13174">
    <property type="entry name" value="TPR_6"/>
    <property type="match status" value="5"/>
</dbReference>
<reference evidence="2" key="1">
    <citation type="submission" date="2018-05" db="EMBL/GenBank/DDBJ databases">
        <authorList>
            <person name="Lanie J.A."/>
            <person name="Ng W.-L."/>
            <person name="Kazmierczak K.M."/>
            <person name="Andrzejewski T.M."/>
            <person name="Davidsen T.M."/>
            <person name="Wayne K.J."/>
            <person name="Tettelin H."/>
            <person name="Glass J.I."/>
            <person name="Rusch D."/>
            <person name="Podicherti R."/>
            <person name="Tsui H.-C.T."/>
            <person name="Winkler M.E."/>
        </authorList>
    </citation>
    <scope>NUCLEOTIDE SEQUENCE</scope>
</reference>
<dbReference type="EMBL" id="UINC01018666">
    <property type="protein sequence ID" value="SVA78608.1"/>
    <property type="molecule type" value="Genomic_DNA"/>
</dbReference>
<keyword evidence="1" id="KW-0812">Transmembrane</keyword>
<evidence type="ECO:0000313" key="2">
    <source>
        <dbReference type="EMBL" id="SVA78608.1"/>
    </source>
</evidence>
<feature type="transmembrane region" description="Helical" evidence="1">
    <location>
        <begin position="7"/>
        <end position="24"/>
    </location>
</feature>
<dbReference type="AlphaFoldDB" id="A0A381YNJ2"/>
<organism evidence="2">
    <name type="scientific">marine metagenome</name>
    <dbReference type="NCBI Taxonomy" id="408172"/>
    <lineage>
        <taxon>unclassified sequences</taxon>
        <taxon>metagenomes</taxon>
        <taxon>ecological metagenomes</taxon>
    </lineage>
</organism>
<keyword evidence="1" id="KW-1133">Transmembrane helix</keyword>
<name>A0A381YNJ2_9ZZZZ</name>
<dbReference type="SUPFAM" id="SSF48452">
    <property type="entry name" value="TPR-like"/>
    <property type="match status" value="2"/>
</dbReference>
<dbReference type="InterPro" id="IPR011990">
    <property type="entry name" value="TPR-like_helical_dom_sf"/>
</dbReference>
<proteinExistence type="predicted"/>
<protein>
    <submittedName>
        <fullName evidence="2">Uncharacterized protein</fullName>
    </submittedName>
</protein>
<keyword evidence="1" id="KW-0472">Membrane</keyword>
<sequence>MTNIYKYVYVILYITVFSYSYTLAQQNEQTVISSKTVEDAHYDFLKELHDEESKNSGKILGRLGLTSKDLSEYKRKEYNLYLDSYFPDASSDRVQMFVFELNIKEEKWAEAEMNLLKFVYLFPQSPVYKKVIDRGYTLLQEEKYYSSNRDKLIKLLSEAPKSGKIYKRYHQLLLDVHGLKDKKLTDLFELECWNFLQLYPNRSQCSIVMMWLAKLEQDKGSFHPAVMVYEKLMNLYPASKDYSDALYQVAMLQQEKFNEYNEATVSFRKFLKMFPEHKYVAYAQYRIATMADKNFDDWSTAVEEYDVLAKEYPNFKHTITSLLRMGAIQESKLKERKEAIQTYQRVYLTYPDSTEQSIEALHRSANLYQKSKQYEDAIEQYMTVNSKYPKTDGSLKSLMKCADIYDKKMDDKDKAIEVFNLVITDFPDSRDAKKAKRRIKKLSK</sequence>
<dbReference type="Gene3D" id="1.25.40.10">
    <property type="entry name" value="Tetratricopeptide repeat domain"/>
    <property type="match status" value="2"/>
</dbReference>
<gene>
    <name evidence="2" type="ORF">METZ01_LOCUS131462</name>
</gene>
<dbReference type="InterPro" id="IPR019734">
    <property type="entry name" value="TPR_rpt"/>
</dbReference>
<accession>A0A381YNJ2</accession>
<evidence type="ECO:0000256" key="1">
    <source>
        <dbReference type="SAM" id="Phobius"/>
    </source>
</evidence>